<feature type="compositionally biased region" description="Polar residues" evidence="1">
    <location>
        <begin position="345"/>
        <end position="362"/>
    </location>
</feature>
<name>A0AAV1SB76_9ROSI</name>
<sequence length="371" mass="42343">MVGFWGRTCDIFILPREAHAISVLVGQLLFDVAALQQATGVDAIPRGTSRNIINGGSFTWRAPFLLYCWLIDELGKVYEGSHKNNTSGRTTPGLKGRCLSRLEAIPFLSPSAAFLGKIAKKRRMQAHERPMLKVPLKRAPNGWRPSHDSHPHNIRKHQVRIKFKHYCSSINIELLPLPPPAWQSFLLSPLLLINQRYLFLSHLMQTSRLITQSYSSFCSLPFPIPKFYSKLVNLSFIWRERDLRDEYITFFKRLSLIHLRVLSIPSYKFTNQHGHRSIMDSNGVQRWLQTVAPQRFKKHGALRLTFTKARLDNKLTGLGRLATYAFYSLARSSTGTNPGPIEASPTDNPVRGNNGSGRNETIQIWRESREI</sequence>
<protein>
    <recommendedName>
        <fullName evidence="4">Maturase K</fullName>
    </recommendedName>
</protein>
<reference evidence="2 3" key="1">
    <citation type="submission" date="2024-01" db="EMBL/GenBank/DDBJ databases">
        <authorList>
            <person name="Waweru B."/>
        </authorList>
    </citation>
    <scope>NUCLEOTIDE SEQUENCE [LARGE SCALE GENOMIC DNA]</scope>
</reference>
<evidence type="ECO:0000313" key="3">
    <source>
        <dbReference type="Proteomes" id="UP001314170"/>
    </source>
</evidence>
<keyword evidence="3" id="KW-1185">Reference proteome</keyword>
<gene>
    <name evidence="2" type="ORF">DCAF_LOCUS20886</name>
</gene>
<accession>A0AAV1SB76</accession>
<evidence type="ECO:0000256" key="1">
    <source>
        <dbReference type="SAM" id="MobiDB-lite"/>
    </source>
</evidence>
<evidence type="ECO:0000313" key="2">
    <source>
        <dbReference type="EMBL" id="CAK7348193.1"/>
    </source>
</evidence>
<proteinExistence type="predicted"/>
<dbReference type="Proteomes" id="UP001314170">
    <property type="component" value="Unassembled WGS sequence"/>
</dbReference>
<organism evidence="2 3">
    <name type="scientific">Dovyalis caffra</name>
    <dbReference type="NCBI Taxonomy" id="77055"/>
    <lineage>
        <taxon>Eukaryota</taxon>
        <taxon>Viridiplantae</taxon>
        <taxon>Streptophyta</taxon>
        <taxon>Embryophyta</taxon>
        <taxon>Tracheophyta</taxon>
        <taxon>Spermatophyta</taxon>
        <taxon>Magnoliopsida</taxon>
        <taxon>eudicotyledons</taxon>
        <taxon>Gunneridae</taxon>
        <taxon>Pentapetalae</taxon>
        <taxon>rosids</taxon>
        <taxon>fabids</taxon>
        <taxon>Malpighiales</taxon>
        <taxon>Salicaceae</taxon>
        <taxon>Flacourtieae</taxon>
        <taxon>Dovyalis</taxon>
    </lineage>
</organism>
<evidence type="ECO:0008006" key="4">
    <source>
        <dbReference type="Google" id="ProtNLM"/>
    </source>
</evidence>
<dbReference type="EMBL" id="CAWUPB010001173">
    <property type="protein sequence ID" value="CAK7348193.1"/>
    <property type="molecule type" value="Genomic_DNA"/>
</dbReference>
<dbReference type="AlphaFoldDB" id="A0AAV1SB76"/>
<comment type="caution">
    <text evidence="2">The sequence shown here is derived from an EMBL/GenBank/DDBJ whole genome shotgun (WGS) entry which is preliminary data.</text>
</comment>
<feature type="region of interest" description="Disordered" evidence="1">
    <location>
        <begin position="336"/>
        <end position="362"/>
    </location>
</feature>